<dbReference type="InterPro" id="IPR025503">
    <property type="entry name" value="DUF4391"/>
</dbReference>
<accession>A0A5R8WKD1</accession>
<gene>
    <name evidence="1" type="ORF">FDY95_22640</name>
</gene>
<evidence type="ECO:0000313" key="1">
    <source>
        <dbReference type="EMBL" id="TLM88983.1"/>
    </source>
</evidence>
<dbReference type="AlphaFoldDB" id="A0A5R8WKD1"/>
<dbReference type="EMBL" id="VAJM01000015">
    <property type="protein sequence ID" value="TLM88983.1"/>
    <property type="molecule type" value="Genomic_DNA"/>
</dbReference>
<protein>
    <submittedName>
        <fullName evidence="1">DUF4391 domain-containing protein</fullName>
    </submittedName>
</protein>
<sequence>MSITAVYAALGLPAEVAVDERVPKKVLLEQVVLPAPDRRLVQDGLEELRFLATLKPSLCGVAAYHAPTAPASTNDIDVIEVVVVSARLRPATPATTNRLLELLHRAIPYPMLLLAETVGRADENHGGVIVSLAHKRPAQNAADRLTLLEVLHSEPLHLSPLAQAAEPEAVYRSAGTRPKPTGPAAYLAALTLPAVGASHLSALYQSWLDRTVALAAANITGNYCPPTTPAQATALREALAAHSRLKQEQVTLRSQAAREKQMARRASLNLRLRQLDTELVALHPVLTLTSPTP</sequence>
<keyword evidence="2" id="KW-1185">Reference proteome</keyword>
<dbReference type="Proteomes" id="UP000305517">
    <property type="component" value="Unassembled WGS sequence"/>
</dbReference>
<organism evidence="1 2">
    <name type="scientific">Hymenobacter jeollabukensis</name>
    <dbReference type="NCBI Taxonomy" id="2025313"/>
    <lineage>
        <taxon>Bacteria</taxon>
        <taxon>Pseudomonadati</taxon>
        <taxon>Bacteroidota</taxon>
        <taxon>Cytophagia</taxon>
        <taxon>Cytophagales</taxon>
        <taxon>Hymenobacteraceae</taxon>
        <taxon>Hymenobacter</taxon>
    </lineage>
</organism>
<proteinExistence type="predicted"/>
<dbReference type="OrthoDB" id="9805811at2"/>
<dbReference type="Pfam" id="PF14335">
    <property type="entry name" value="DUF4391"/>
    <property type="match status" value="1"/>
</dbReference>
<comment type="caution">
    <text evidence="1">The sequence shown here is derived from an EMBL/GenBank/DDBJ whole genome shotgun (WGS) entry which is preliminary data.</text>
</comment>
<reference evidence="1 2" key="1">
    <citation type="submission" date="2019-05" db="EMBL/GenBank/DDBJ databases">
        <title>Hymenobacter edaphi sp. nov., isolated from abandoned arsenic-contaminated farmland soil.</title>
        <authorList>
            <person name="Nie L."/>
        </authorList>
    </citation>
    <scope>NUCLEOTIDE SEQUENCE [LARGE SCALE GENOMIC DNA]</scope>
    <source>
        <strain evidence="1 2">1-3-3-8</strain>
    </source>
</reference>
<dbReference type="RefSeq" id="WP_138081323.1">
    <property type="nucleotide sequence ID" value="NZ_VAJM01000015.1"/>
</dbReference>
<name>A0A5R8WKD1_9BACT</name>
<evidence type="ECO:0000313" key="2">
    <source>
        <dbReference type="Proteomes" id="UP000305517"/>
    </source>
</evidence>